<feature type="domain" description="Sulfatase N-terminal" evidence="8">
    <location>
        <begin position="255"/>
        <end position="532"/>
    </location>
</feature>
<sequence length="627" mass="70991">MHKKSNIIGALQILFMILSAFAVGIILNYAQTNDWIFTTQIVFGTNINTYLLTVLILFVIYLGLYGIFNRFFYASAFYFIFFLIYAVADRLKVNYRSEPILPSDLLLLKNTKSLMSMVTTKLIVAVIAILIVAVVASITLEHFYGKNTLRFRPVTRLIFIALTAFSIGIFYTASDTNSTTYKLLAASGYTNSDSNINRSANSNGPMLTFLGNMYVDIMDKPSGYSKKAMDDIVKEYQREATDINKSRDNSDLSKQTLIFVLSESYSDPTRVPNIKMNQDPMPNIRNIKNNTTSGLMMSSGYGGGTANMEYMTLTGLAMNQFSDTLQSPYTQVVNKQEDPINIANSFKTSAAIHPYHGNFYNRNSVYRSFGIQSFRNIDTTGSLALKYTNTLPGMEYISDESAYNDALWQINQTSGGQFINLVTMQNHMPYMNEYSKNQFENTGSGVLNKTRDQVNNYAKGMSITDTETKDFLSKLDAIEKPITIVWYGDHLPGIYDNDDMYKYNIPEHETDYFIYSNKYARDHNYGTTKLTDSTQVTDPNGFIPLALKQMNQKVTPYYALLTKVQEEIPAMSKNIAESSNSLYVNKDSKEVTTKDMTAKQKKLIHDYELVQYDLTAGKNYSKNTINK</sequence>
<dbReference type="RefSeq" id="WP_137611227.1">
    <property type="nucleotide sequence ID" value="NZ_BJDF01000008.1"/>
</dbReference>
<dbReference type="InterPro" id="IPR050448">
    <property type="entry name" value="OpgB/LTA_synthase_biosynth"/>
</dbReference>
<keyword evidence="5 7" id="KW-1133">Transmembrane helix</keyword>
<keyword evidence="4 7" id="KW-0812">Transmembrane</keyword>
<evidence type="ECO:0000256" key="3">
    <source>
        <dbReference type="ARBA" id="ARBA00022475"/>
    </source>
</evidence>
<evidence type="ECO:0000256" key="2">
    <source>
        <dbReference type="ARBA" id="ARBA00004936"/>
    </source>
</evidence>
<evidence type="ECO:0000256" key="5">
    <source>
        <dbReference type="ARBA" id="ARBA00022989"/>
    </source>
</evidence>
<comment type="subcellular location">
    <subcellularLocation>
        <location evidence="1">Cell membrane</location>
        <topology evidence="1">Multi-pass membrane protein</topology>
    </subcellularLocation>
</comment>
<evidence type="ECO:0000256" key="6">
    <source>
        <dbReference type="ARBA" id="ARBA00023136"/>
    </source>
</evidence>
<proteinExistence type="predicted"/>
<evidence type="ECO:0000313" key="10">
    <source>
        <dbReference type="Proteomes" id="UP001596288"/>
    </source>
</evidence>
<dbReference type="Proteomes" id="UP001596288">
    <property type="component" value="Unassembled WGS sequence"/>
</dbReference>
<dbReference type="PANTHER" id="PTHR47371:SF3">
    <property type="entry name" value="PHOSPHOGLYCEROL TRANSFERASE I"/>
    <property type="match status" value="1"/>
</dbReference>
<feature type="transmembrane region" description="Helical" evidence="7">
    <location>
        <begin position="156"/>
        <end position="173"/>
    </location>
</feature>
<evidence type="ECO:0000313" key="9">
    <source>
        <dbReference type="EMBL" id="MFC6177573.1"/>
    </source>
</evidence>
<dbReference type="EMBL" id="JBHSSF010000037">
    <property type="protein sequence ID" value="MFC6177573.1"/>
    <property type="molecule type" value="Genomic_DNA"/>
</dbReference>
<dbReference type="PANTHER" id="PTHR47371">
    <property type="entry name" value="LIPOTEICHOIC ACID SYNTHASE"/>
    <property type="match status" value="1"/>
</dbReference>
<feature type="transmembrane region" description="Helical" evidence="7">
    <location>
        <begin position="7"/>
        <end position="27"/>
    </location>
</feature>
<dbReference type="InterPro" id="IPR017850">
    <property type="entry name" value="Alkaline_phosphatase_core_sf"/>
</dbReference>
<dbReference type="InterPro" id="IPR000917">
    <property type="entry name" value="Sulfatase_N"/>
</dbReference>
<feature type="transmembrane region" description="Helical" evidence="7">
    <location>
        <begin position="71"/>
        <end position="88"/>
    </location>
</feature>
<gene>
    <name evidence="9" type="ORF">ACFQAV_12075</name>
</gene>
<evidence type="ECO:0000256" key="7">
    <source>
        <dbReference type="SAM" id="Phobius"/>
    </source>
</evidence>
<dbReference type="Pfam" id="PF00884">
    <property type="entry name" value="Sulfatase"/>
    <property type="match status" value="1"/>
</dbReference>
<dbReference type="GO" id="GO:0016740">
    <property type="term" value="F:transferase activity"/>
    <property type="evidence" value="ECO:0007669"/>
    <property type="project" value="UniProtKB-KW"/>
</dbReference>
<name>A0ABW1RQ69_9LACO</name>
<dbReference type="EC" id="2.7.8.-" evidence="9"/>
<evidence type="ECO:0000256" key="4">
    <source>
        <dbReference type="ARBA" id="ARBA00022692"/>
    </source>
</evidence>
<feature type="transmembrane region" description="Helical" evidence="7">
    <location>
        <begin position="122"/>
        <end position="144"/>
    </location>
</feature>
<dbReference type="CDD" id="cd16015">
    <property type="entry name" value="LTA_synthase"/>
    <property type="match status" value="1"/>
</dbReference>
<evidence type="ECO:0000259" key="8">
    <source>
        <dbReference type="Pfam" id="PF00884"/>
    </source>
</evidence>
<keyword evidence="3" id="KW-1003">Cell membrane</keyword>
<protein>
    <submittedName>
        <fullName evidence="9">LTA synthase family protein</fullName>
        <ecNumber evidence="9">2.7.8.-</ecNumber>
    </submittedName>
</protein>
<reference evidence="10" key="1">
    <citation type="journal article" date="2019" name="Int. J. Syst. Evol. Microbiol.">
        <title>The Global Catalogue of Microorganisms (GCM) 10K type strain sequencing project: providing services to taxonomists for standard genome sequencing and annotation.</title>
        <authorList>
            <consortium name="The Broad Institute Genomics Platform"/>
            <consortium name="The Broad Institute Genome Sequencing Center for Infectious Disease"/>
            <person name="Wu L."/>
            <person name="Ma J."/>
        </authorList>
    </citation>
    <scope>NUCLEOTIDE SEQUENCE [LARGE SCALE GENOMIC DNA]</scope>
    <source>
        <strain evidence="10">CCM 8927</strain>
    </source>
</reference>
<keyword evidence="9" id="KW-0808">Transferase</keyword>
<keyword evidence="6 7" id="KW-0472">Membrane</keyword>
<accession>A0ABW1RQ69</accession>
<evidence type="ECO:0000256" key="1">
    <source>
        <dbReference type="ARBA" id="ARBA00004651"/>
    </source>
</evidence>
<organism evidence="9 10">
    <name type="scientific">Companilactobacillus huachuanensis</name>
    <dbReference type="NCBI Taxonomy" id="2559914"/>
    <lineage>
        <taxon>Bacteria</taxon>
        <taxon>Bacillati</taxon>
        <taxon>Bacillota</taxon>
        <taxon>Bacilli</taxon>
        <taxon>Lactobacillales</taxon>
        <taxon>Lactobacillaceae</taxon>
        <taxon>Companilactobacillus</taxon>
    </lineage>
</organism>
<feature type="transmembrane region" description="Helical" evidence="7">
    <location>
        <begin position="47"/>
        <end position="64"/>
    </location>
</feature>
<comment type="caution">
    <text evidence="9">The sequence shown here is derived from an EMBL/GenBank/DDBJ whole genome shotgun (WGS) entry which is preliminary data.</text>
</comment>
<comment type="pathway">
    <text evidence="2">Cell wall biogenesis; lipoteichoic acid biosynthesis.</text>
</comment>
<dbReference type="Gene3D" id="3.40.720.10">
    <property type="entry name" value="Alkaline Phosphatase, subunit A"/>
    <property type="match status" value="1"/>
</dbReference>
<keyword evidence="10" id="KW-1185">Reference proteome</keyword>